<dbReference type="GO" id="GO:0005739">
    <property type="term" value="C:mitochondrion"/>
    <property type="evidence" value="ECO:0007669"/>
    <property type="project" value="TreeGrafter"/>
</dbReference>
<dbReference type="GO" id="GO:0005876">
    <property type="term" value="C:spindle microtubule"/>
    <property type="evidence" value="ECO:0007669"/>
    <property type="project" value="TreeGrafter"/>
</dbReference>
<evidence type="ECO:0000256" key="1">
    <source>
        <dbReference type="ARBA" id="ARBA00004245"/>
    </source>
</evidence>
<keyword evidence="5" id="KW-0802">TPR repeat</keyword>
<dbReference type="VEuPathDB" id="VectorBase:AALB017443"/>
<dbReference type="EnsemblMetazoa" id="AALB003779-RA">
    <property type="protein sequence ID" value="AALB003779-PA"/>
    <property type="gene ID" value="AALB003779"/>
</dbReference>
<evidence type="ECO:0000256" key="4">
    <source>
        <dbReference type="ARBA" id="ARBA00022737"/>
    </source>
</evidence>
<protein>
    <recommendedName>
        <fullName evidence="7">Regulator of microtubule dynamics protein 1</fullName>
    </recommendedName>
    <alternativeName>
        <fullName evidence="8">Protein FAM82B</fullName>
    </alternativeName>
</protein>
<name>A0A182FB96_ANOAL</name>
<evidence type="ECO:0000256" key="8">
    <source>
        <dbReference type="ARBA" id="ARBA00041958"/>
    </source>
</evidence>
<accession>A0A182FB96</accession>
<dbReference type="VEuPathDB" id="VectorBase:AALB017445"/>
<comment type="subunit">
    <text evidence="2">Interacts with microtubules.</text>
</comment>
<evidence type="ECO:0000256" key="2">
    <source>
        <dbReference type="ARBA" id="ARBA00011375"/>
    </source>
</evidence>
<organism evidence="9 10">
    <name type="scientific">Anopheles albimanus</name>
    <name type="common">New world malaria mosquito</name>
    <dbReference type="NCBI Taxonomy" id="7167"/>
    <lineage>
        <taxon>Eukaryota</taxon>
        <taxon>Metazoa</taxon>
        <taxon>Ecdysozoa</taxon>
        <taxon>Arthropoda</taxon>
        <taxon>Hexapoda</taxon>
        <taxon>Insecta</taxon>
        <taxon>Pterygota</taxon>
        <taxon>Neoptera</taxon>
        <taxon>Endopterygota</taxon>
        <taxon>Diptera</taxon>
        <taxon>Nematocera</taxon>
        <taxon>Culicoidea</taxon>
        <taxon>Culicidae</taxon>
        <taxon>Anophelinae</taxon>
        <taxon>Anopheles</taxon>
    </lineage>
</organism>
<evidence type="ECO:0000256" key="5">
    <source>
        <dbReference type="ARBA" id="ARBA00022803"/>
    </source>
</evidence>
<dbReference type="Proteomes" id="UP000069272">
    <property type="component" value="Chromosome 3R"/>
</dbReference>
<dbReference type="STRING" id="7167.A0A182FB96"/>
<sequence>MAEELVKTLNETIEHADQLFDENNFQEAYDLLQKFPQKDTYEIKWRLARVTYSLSKANPSPRKEELVREAFGYAQEALALNDADFASHKWYSILLDAKSGLDGIKERVTQLETVKKHMQRAVELNPNDPTSWYILGQFYYGLADLPWYQRKIVSTIFATPPTGTYEQALECFEKAENTKPNFYSMNHLMLGKTYQALKQADKAKEFITLAANVAVLNEDDKHSPLTSSKAKFKMSAEELKLLDEMCDNYDYQASYDMIQSLSDQTSCEVKWRLARTLFFLSKQTDNSTEKEALVRQAFDHVSAALTMDGDSFGANKYYGAILAETSTLDGVTERIKQLENVQAYFQRAARLEPTSDPGIWHMLGQFNYKISEVGWVTRKLINSVAANPPVSSYAEALDCFSKAEAIRPGFYALNWLYLGKCYLALKQSAEAKPWLERAAGVEEWAAFWEIVAGQEAPVSRTISECVNMEQDSGYQEADRLFGEYKFKEAYDLLKAKHTKQDGEFETLWRLCRVIYSLSRELVPDPSKAKQFEACIFEGYGYASRTLELAPQASVSHKYYAIFLAEKSGIEGLRQRVMQLSTILAHLARATELDETDPFAWFLLGRFYHKLASLPWFQQKFIHTFTTDIPNATFNDALRCFKKAEQLAANFLSLNHLLLGETYLSLKDEKNARVYLELAANQTAPRTADDLEAQREAKTILRKL</sequence>
<evidence type="ECO:0000256" key="3">
    <source>
        <dbReference type="ARBA" id="ARBA00022490"/>
    </source>
</evidence>
<evidence type="ECO:0000256" key="6">
    <source>
        <dbReference type="ARBA" id="ARBA00023212"/>
    </source>
</evidence>
<dbReference type="InterPro" id="IPR011990">
    <property type="entry name" value="TPR-like_helical_dom_sf"/>
</dbReference>
<comment type="subcellular location">
    <subcellularLocation>
        <location evidence="1">Cytoplasm</location>
        <location evidence="1">Cytoskeleton</location>
    </subcellularLocation>
</comment>
<dbReference type="GO" id="GO:0097431">
    <property type="term" value="C:mitotic spindle pole"/>
    <property type="evidence" value="ECO:0007669"/>
    <property type="project" value="TreeGrafter"/>
</dbReference>
<dbReference type="PANTHER" id="PTHR16056">
    <property type="entry name" value="REGULATOR OF MICROTUBULE DYNAMICS PROTEIN"/>
    <property type="match status" value="1"/>
</dbReference>
<reference evidence="9 10" key="1">
    <citation type="journal article" date="2017" name="G3 (Bethesda)">
        <title>The Physical Genome Mapping of Anopheles albimanus Corrected Scaffold Misassemblies and Identified Interarm Rearrangements in Genus Anopheles.</title>
        <authorList>
            <person name="Artemov G.N."/>
            <person name="Peery A.N."/>
            <person name="Jiang X."/>
            <person name="Tu Z."/>
            <person name="Stegniy V.N."/>
            <person name="Sharakhova M.V."/>
            <person name="Sharakhov I.V."/>
        </authorList>
    </citation>
    <scope>NUCLEOTIDE SEQUENCE [LARGE SCALE GENOMIC DNA]</scope>
    <source>
        <strain evidence="9 10">ALBI9_A</strain>
    </source>
</reference>
<dbReference type="VEuPathDB" id="VectorBase:AALB20_027327"/>
<proteinExistence type="predicted"/>
<dbReference type="SUPFAM" id="SSF48452">
    <property type="entry name" value="TPR-like"/>
    <property type="match status" value="3"/>
</dbReference>
<evidence type="ECO:0000313" key="10">
    <source>
        <dbReference type="Proteomes" id="UP000069272"/>
    </source>
</evidence>
<dbReference type="GO" id="GO:0008017">
    <property type="term" value="F:microtubule binding"/>
    <property type="evidence" value="ECO:0007669"/>
    <property type="project" value="TreeGrafter"/>
</dbReference>
<reference evidence="9" key="2">
    <citation type="submission" date="2022-08" db="UniProtKB">
        <authorList>
            <consortium name="EnsemblMetazoa"/>
        </authorList>
    </citation>
    <scope>IDENTIFICATION</scope>
    <source>
        <strain evidence="9">STECLA/ALBI9_A</strain>
    </source>
</reference>
<dbReference type="PANTHER" id="PTHR16056:SF16">
    <property type="entry name" value="REGULATOR OF MICROTUBULE DYNAMICS PROTEIN 1"/>
    <property type="match status" value="1"/>
</dbReference>
<dbReference type="AlphaFoldDB" id="A0A182FB96"/>
<keyword evidence="10" id="KW-1185">Reference proteome</keyword>
<evidence type="ECO:0000313" key="9">
    <source>
        <dbReference type="EnsemblMetazoa" id="AALB003779-PA"/>
    </source>
</evidence>
<dbReference type="VEuPathDB" id="VectorBase:AALB20_031802"/>
<dbReference type="VEuPathDB" id="VectorBase:AALB017444"/>
<dbReference type="VEuPathDB" id="VectorBase:AALB20_031401"/>
<evidence type="ECO:0000256" key="7">
    <source>
        <dbReference type="ARBA" id="ARBA00039966"/>
    </source>
</evidence>
<dbReference type="Pfam" id="PF21033">
    <property type="entry name" value="RMD1-3"/>
    <property type="match status" value="3"/>
</dbReference>
<keyword evidence="4" id="KW-0677">Repeat</keyword>
<dbReference type="Gene3D" id="1.25.40.10">
    <property type="entry name" value="Tetratricopeptide repeat domain"/>
    <property type="match status" value="3"/>
</dbReference>
<dbReference type="InterPro" id="IPR049039">
    <property type="entry name" value="RMD1-3_a_helical_rpt"/>
</dbReference>
<keyword evidence="6" id="KW-0206">Cytoskeleton</keyword>
<keyword evidence="3" id="KW-0963">Cytoplasm</keyword>